<comment type="caution">
    <text evidence="9">The sequence shown here is derived from an EMBL/GenBank/DDBJ whole genome shotgun (WGS) entry which is preliminary data.</text>
</comment>
<protein>
    <recommendedName>
        <fullName evidence="5">protein adenylyltransferase</fullName>
        <ecNumber evidence="5">2.7.7.108</ecNumber>
    </recommendedName>
</protein>
<sequence>MNNKIEIMEHEEYQEYKKNKNINYENILIGIGLNQVDNLKPSEYFYKAVKNSSNYEELEEKIIEYYKNADNEEIARTKECDLVSQRIAKIIDNEGFSFSPITLKSIHRKMFTNVFLQVMEKYVGKFRKVNIFKEETVLNGKSVNYANYDDILEFLEYDFEKEKKNDYSKMSNDELVEKISSFVSNIWQIHPFREGNTRTIGVFIIKYLNSIGFKTNNDIFKENSKYFRNALVLSNYADKDKSIDISYLESFFKKLLIDKNLELKKMK</sequence>
<dbReference type="GO" id="GO:0070733">
    <property type="term" value="F:AMPylase activity"/>
    <property type="evidence" value="ECO:0007669"/>
    <property type="project" value="UniProtKB-EC"/>
</dbReference>
<keyword evidence="3" id="KW-0547">Nucleotide-binding</keyword>
<reference evidence="9 10" key="1">
    <citation type="journal article" date="2019" name="Appl. Environ. Microbiol.">
        <title>Population genetics and characterization of Campylobacter jejuni isolates in western jackdaws and game birds in Finland.</title>
        <authorList>
            <person name="Kovanen S."/>
            <person name="Rossi M."/>
            <person name="Pohja-Mykra M."/>
            <person name="Nieminen T."/>
            <person name="Raunio-Saarnisto M."/>
            <person name="Sauvala M."/>
            <person name="Fredriksson-Ahomaa M."/>
            <person name="Hanninen M.L."/>
            <person name="Kivisto R."/>
        </authorList>
    </citation>
    <scope>NUCLEOTIDE SEQUENCE [LARGE SCALE GENOMIC DNA]</scope>
    <source>
        <strain evidence="9 10">CB313</strain>
    </source>
</reference>
<evidence type="ECO:0000256" key="2">
    <source>
        <dbReference type="ARBA" id="ARBA00022695"/>
    </source>
</evidence>
<dbReference type="AlphaFoldDB" id="A0A430XAG1"/>
<name>A0A430XAG1_CAMJU</name>
<dbReference type="RefSeq" id="WP_126211307.1">
    <property type="nucleotide sequence ID" value="NZ_PQZP01000010.1"/>
</dbReference>
<feature type="domain" description="Fido" evidence="8">
    <location>
        <begin position="98"/>
        <end position="254"/>
    </location>
</feature>
<dbReference type="GO" id="GO:0005524">
    <property type="term" value="F:ATP binding"/>
    <property type="evidence" value="ECO:0007669"/>
    <property type="project" value="UniProtKB-KW"/>
</dbReference>
<evidence type="ECO:0000256" key="6">
    <source>
        <dbReference type="ARBA" id="ARBA00047939"/>
    </source>
</evidence>
<dbReference type="PANTHER" id="PTHR39560:SF1">
    <property type="entry name" value="PROTEIN ADENYLYLTRANSFERASE FIC-RELATED"/>
    <property type="match status" value="1"/>
</dbReference>
<dbReference type="EC" id="2.7.7.108" evidence="5"/>
<evidence type="ECO:0000313" key="9">
    <source>
        <dbReference type="EMBL" id="RTJ78211.1"/>
    </source>
</evidence>
<evidence type="ECO:0000256" key="3">
    <source>
        <dbReference type="ARBA" id="ARBA00022741"/>
    </source>
</evidence>
<accession>A0A430XAG1</accession>
<evidence type="ECO:0000256" key="7">
    <source>
        <dbReference type="ARBA" id="ARBA00048696"/>
    </source>
</evidence>
<organism evidence="9 10">
    <name type="scientific">Campylobacter jejuni</name>
    <dbReference type="NCBI Taxonomy" id="197"/>
    <lineage>
        <taxon>Bacteria</taxon>
        <taxon>Pseudomonadati</taxon>
        <taxon>Campylobacterota</taxon>
        <taxon>Epsilonproteobacteria</taxon>
        <taxon>Campylobacterales</taxon>
        <taxon>Campylobacteraceae</taxon>
        <taxon>Campylobacter</taxon>
    </lineage>
</organism>
<dbReference type="GO" id="GO:0051302">
    <property type="term" value="P:regulation of cell division"/>
    <property type="evidence" value="ECO:0007669"/>
    <property type="project" value="TreeGrafter"/>
</dbReference>
<comment type="catalytic activity">
    <reaction evidence="6">
        <text>L-threonyl-[protein] + ATP = 3-O-(5'-adenylyl)-L-threonyl-[protein] + diphosphate</text>
        <dbReference type="Rhea" id="RHEA:54292"/>
        <dbReference type="Rhea" id="RHEA-COMP:11060"/>
        <dbReference type="Rhea" id="RHEA-COMP:13847"/>
        <dbReference type="ChEBI" id="CHEBI:30013"/>
        <dbReference type="ChEBI" id="CHEBI:30616"/>
        <dbReference type="ChEBI" id="CHEBI:33019"/>
        <dbReference type="ChEBI" id="CHEBI:138113"/>
        <dbReference type="EC" id="2.7.7.108"/>
    </reaction>
</comment>
<evidence type="ECO:0000259" key="8">
    <source>
        <dbReference type="PROSITE" id="PS51459"/>
    </source>
</evidence>
<dbReference type="PROSITE" id="PS51459">
    <property type="entry name" value="FIDO"/>
    <property type="match status" value="1"/>
</dbReference>
<keyword evidence="4" id="KW-0067">ATP-binding</keyword>
<dbReference type="InterPro" id="IPR003812">
    <property type="entry name" value="Fido"/>
</dbReference>
<keyword evidence="2" id="KW-0548">Nucleotidyltransferase</keyword>
<dbReference type="Pfam" id="PF02661">
    <property type="entry name" value="Fic"/>
    <property type="match status" value="1"/>
</dbReference>
<dbReference type="EMBL" id="PRBV01000017">
    <property type="protein sequence ID" value="RTJ78211.1"/>
    <property type="molecule type" value="Genomic_DNA"/>
</dbReference>
<dbReference type="PANTHER" id="PTHR39560">
    <property type="entry name" value="PROTEIN ADENYLYLTRANSFERASE FIC-RELATED"/>
    <property type="match status" value="1"/>
</dbReference>
<evidence type="ECO:0000256" key="5">
    <source>
        <dbReference type="ARBA" id="ARBA00034531"/>
    </source>
</evidence>
<evidence type="ECO:0000256" key="4">
    <source>
        <dbReference type="ARBA" id="ARBA00022840"/>
    </source>
</evidence>
<evidence type="ECO:0000313" key="10">
    <source>
        <dbReference type="Proteomes" id="UP000288507"/>
    </source>
</evidence>
<gene>
    <name evidence="9" type="ORF">C3H57_09250</name>
</gene>
<comment type="catalytic activity">
    <reaction evidence="7">
        <text>L-tyrosyl-[protein] + ATP = O-(5'-adenylyl)-L-tyrosyl-[protein] + diphosphate</text>
        <dbReference type="Rhea" id="RHEA:54288"/>
        <dbReference type="Rhea" id="RHEA-COMP:10136"/>
        <dbReference type="Rhea" id="RHEA-COMP:13846"/>
        <dbReference type="ChEBI" id="CHEBI:30616"/>
        <dbReference type="ChEBI" id="CHEBI:33019"/>
        <dbReference type="ChEBI" id="CHEBI:46858"/>
        <dbReference type="ChEBI" id="CHEBI:83624"/>
        <dbReference type="EC" id="2.7.7.108"/>
    </reaction>
</comment>
<keyword evidence="1" id="KW-0808">Transferase</keyword>
<evidence type="ECO:0000256" key="1">
    <source>
        <dbReference type="ARBA" id="ARBA00022679"/>
    </source>
</evidence>
<dbReference type="Proteomes" id="UP000288507">
    <property type="component" value="Unassembled WGS sequence"/>
</dbReference>
<dbReference type="Gene3D" id="1.10.3290.10">
    <property type="entry name" value="Fido-like domain"/>
    <property type="match status" value="1"/>
</dbReference>
<proteinExistence type="predicted"/>
<dbReference type="SUPFAM" id="SSF140931">
    <property type="entry name" value="Fic-like"/>
    <property type="match status" value="1"/>
</dbReference>
<dbReference type="InterPro" id="IPR036597">
    <property type="entry name" value="Fido-like_dom_sf"/>
</dbReference>